<protein>
    <recommendedName>
        <fullName evidence="2">DUF4859 domain-containing protein</fullName>
    </recommendedName>
</protein>
<organism evidence="4 5">
    <name type="scientific">Prevotella dentalis (strain ATCC 49559 / DSM 3688 / JCM 13448 / NCTC 12043 / ES 2772)</name>
    <name type="common">Mitsuokella dentalis</name>
    <dbReference type="NCBI Taxonomy" id="908937"/>
    <lineage>
        <taxon>Bacteria</taxon>
        <taxon>Pseudomonadati</taxon>
        <taxon>Bacteroidota</taxon>
        <taxon>Bacteroidia</taxon>
        <taxon>Bacteroidales</taxon>
        <taxon>Prevotellaceae</taxon>
        <taxon>Prevotella</taxon>
    </lineage>
</organism>
<dbReference type="Proteomes" id="UP000010862">
    <property type="component" value="Chromosome 1"/>
</dbReference>
<reference evidence="3" key="3">
    <citation type="submission" date="2012-02" db="EMBL/GenBank/DDBJ databases">
        <title>Complete sequence of chromosome 1 of Prevotella dentalis DSM 3688.</title>
        <authorList>
            <consortium name="US DOE Joint Genome Institute (JGI-PGF)"/>
            <person name="Lucas S."/>
            <person name="Copeland A."/>
            <person name="Lapidus A."/>
            <person name="Glavina del Rio T."/>
            <person name="Dalin E."/>
            <person name="Tice H."/>
            <person name="Bruce D."/>
            <person name="Goodwin L."/>
            <person name="Pitluck S."/>
            <person name="Peters L."/>
            <person name="Mikhailova N."/>
            <person name="Chertkov O."/>
            <person name="Kyrpides N."/>
            <person name="Mavromatis K."/>
            <person name="Ivanova N."/>
            <person name="Brettin T."/>
            <person name="Detter J.C."/>
            <person name="Han C."/>
            <person name="Larimer F."/>
            <person name="Land M."/>
            <person name="Hauser L."/>
            <person name="Markowitz V."/>
            <person name="Cheng J.-F."/>
            <person name="Hugenholtz P."/>
            <person name="Woyke T."/>
            <person name="Wu D."/>
            <person name="Gronow S."/>
            <person name="Wellnitz S."/>
            <person name="Brambilla E."/>
            <person name="Klenk H.-P."/>
            <person name="Eisen J.A."/>
        </authorList>
    </citation>
    <scope>NUCLEOTIDE SEQUENCE [LARGE SCALE GENOMIC DNA]</scope>
    <source>
        <strain evidence="3">DSM 3688</strain>
    </source>
</reference>
<dbReference type="OrthoDB" id="1082689at2"/>
<dbReference type="EMBL" id="AFPW01000012">
    <property type="protein sequence ID" value="EGQ15838.1"/>
    <property type="molecule type" value="Genomic_DNA"/>
</dbReference>
<name>F9D220_PREDD</name>
<keyword evidence="6" id="KW-1185">Reference proteome</keyword>
<evidence type="ECO:0000313" key="3">
    <source>
        <dbReference type="EMBL" id="AGB28365.1"/>
    </source>
</evidence>
<evidence type="ECO:0000259" key="2">
    <source>
        <dbReference type="Pfam" id="PF16151"/>
    </source>
</evidence>
<dbReference type="EMBL" id="CP003368">
    <property type="protein sequence ID" value="AGB28365.1"/>
    <property type="molecule type" value="Genomic_DNA"/>
</dbReference>
<keyword evidence="1" id="KW-0732">Signal</keyword>
<dbReference type="HOGENOM" id="CLU_503306_0_0_10"/>
<gene>
    <name evidence="3" type="ordered locus">Prede_1028</name>
    <name evidence="4" type="ORF">HMPREF9136_0898</name>
</gene>
<reference evidence="6" key="2">
    <citation type="submission" date="2012-02" db="EMBL/GenBank/DDBJ databases">
        <title>Complete sequence of chromosome 1 of Prevotella dentalis DSM 3688.</title>
        <authorList>
            <person name="Lucas S."/>
            <person name="Copeland A."/>
            <person name="Lapidus A."/>
            <person name="Glavina del Rio T."/>
            <person name="Dalin E."/>
            <person name="Tice H."/>
            <person name="Bruce D."/>
            <person name="Goodwin L."/>
            <person name="Pitluck S."/>
            <person name="Peters L."/>
            <person name="Mikhailova N."/>
            <person name="Chertkov O."/>
            <person name="Kyrpides N."/>
            <person name="Mavromatis K."/>
            <person name="Ivanova N."/>
            <person name="Brettin T."/>
            <person name="Detter J.C."/>
            <person name="Han C."/>
            <person name="Larimer F."/>
            <person name="Land M."/>
            <person name="Hauser L."/>
            <person name="Markowitz V."/>
            <person name="Cheng J.-F."/>
            <person name="Hugenholtz P."/>
            <person name="Woyke T."/>
            <person name="Wu D."/>
            <person name="Gronow S."/>
            <person name="Wellnitz S."/>
            <person name="Brambilla E."/>
            <person name="Klenk H.-P."/>
            <person name="Eisen J.A."/>
        </authorList>
    </citation>
    <scope>NUCLEOTIDE SEQUENCE [LARGE SCALE GENOMIC DNA]</scope>
    <source>
        <strain evidence="6">ATCC 49559 / DSM 3688 / JCM 13448 / NCTC 12043 / ES 2772</strain>
    </source>
</reference>
<evidence type="ECO:0000313" key="6">
    <source>
        <dbReference type="Proteomes" id="UP000010862"/>
    </source>
</evidence>
<dbReference type="InterPro" id="IPR032339">
    <property type="entry name" value="DUF4859"/>
</dbReference>
<dbReference type="STRING" id="908937.Prede_1028"/>
<evidence type="ECO:0000313" key="4">
    <source>
        <dbReference type="EMBL" id="EGQ15838.1"/>
    </source>
</evidence>
<evidence type="ECO:0000313" key="5">
    <source>
        <dbReference type="Proteomes" id="UP000007820"/>
    </source>
</evidence>
<feature type="domain" description="DUF4859" evidence="2">
    <location>
        <begin position="36"/>
        <end position="164"/>
    </location>
</feature>
<feature type="domain" description="DUF4859" evidence="2">
    <location>
        <begin position="196"/>
        <end position="317"/>
    </location>
</feature>
<dbReference type="PATRIC" id="fig|908937.9.peg.1076"/>
<dbReference type="Proteomes" id="UP000007820">
    <property type="component" value="Unassembled WGS sequence"/>
</dbReference>
<reference evidence="4 5" key="1">
    <citation type="submission" date="2011-04" db="EMBL/GenBank/DDBJ databases">
        <authorList>
            <person name="Muzny D."/>
            <person name="Qin X."/>
            <person name="Deng J."/>
            <person name="Jiang H."/>
            <person name="Liu Y."/>
            <person name="Qu J."/>
            <person name="Song X.-Z."/>
            <person name="Zhang L."/>
            <person name="Thornton R."/>
            <person name="Coyle M."/>
            <person name="Francisco L."/>
            <person name="Jackson L."/>
            <person name="Javaid M."/>
            <person name="Korchina V."/>
            <person name="Kovar C."/>
            <person name="Mata R."/>
            <person name="Mathew T."/>
            <person name="Ngo R."/>
            <person name="Nguyen L."/>
            <person name="Nguyen N."/>
            <person name="Okwuonu G."/>
            <person name="Ongeri F."/>
            <person name="Pham C."/>
            <person name="Simmons D."/>
            <person name="Wilczek-Boney K."/>
            <person name="Hale W."/>
            <person name="Jakkamsetti A."/>
            <person name="Pham P."/>
            <person name="Ruth R."/>
            <person name="San Lucas F."/>
            <person name="Warren J."/>
            <person name="Zhang J."/>
            <person name="Zhao Z."/>
            <person name="Zhou C."/>
            <person name="Zhu D."/>
            <person name="Lee S."/>
            <person name="Bess C."/>
            <person name="Blankenburg K."/>
            <person name="Forbes L."/>
            <person name="Fu Q."/>
            <person name="Gubbala S."/>
            <person name="Hirani K."/>
            <person name="Jayaseelan J.C."/>
            <person name="Lara F."/>
            <person name="Munidasa M."/>
            <person name="Palculict T."/>
            <person name="Patil S."/>
            <person name="Pu L.-L."/>
            <person name="Saada N."/>
            <person name="Tang L."/>
            <person name="Weissenberger G."/>
            <person name="Zhu Y."/>
            <person name="Hemphill L."/>
            <person name="Shang Y."/>
            <person name="Youmans B."/>
            <person name="Ayvaz T."/>
            <person name="Ross M."/>
            <person name="Santibanez J."/>
            <person name="Aqrawi P."/>
            <person name="Gross S."/>
            <person name="Joshi V."/>
            <person name="Fowler G."/>
            <person name="Nazareth L."/>
            <person name="Reid J."/>
            <person name="Worley K."/>
            <person name="Petrosino J."/>
            <person name="Highlander S."/>
            <person name="Gibbs R."/>
        </authorList>
    </citation>
    <scope>NUCLEOTIDE SEQUENCE [LARGE SCALE GENOMIC DNA]</scope>
    <source>
        <strain evidence="4 5">DSM 3688</strain>
    </source>
</reference>
<dbReference type="KEGG" id="pdt:Prede_1028"/>
<dbReference type="Pfam" id="PF16151">
    <property type="entry name" value="DUF4859"/>
    <property type="match status" value="2"/>
</dbReference>
<accession>F9D220</accession>
<dbReference type="AlphaFoldDB" id="F9D220"/>
<evidence type="ECO:0000256" key="1">
    <source>
        <dbReference type="SAM" id="SignalP"/>
    </source>
</evidence>
<proteinExistence type="predicted"/>
<feature type="chain" id="PRO_5007914213" description="DUF4859 domain-containing protein" evidence="1">
    <location>
        <begin position="22"/>
        <end position="541"/>
    </location>
</feature>
<sequence>MKHFQFFGVFLALFLSTRTWADSTVNYTFVDDLRSDWSAHFFALDKARIASNLGLTEDELTSKFSPSEGKNTVVCYSLGKDGSSQLLVPTSNVTGSAGYGGYFGWWVNAEGKSFNSTQRYYYVFDHQSFKVGIGQNGSSVSYGNIKYGSTLAFTLYVKYTPENGEAKTETINVNYKVLGTDAGAYTFYDSPLHNGYAVTYTDIEHGKIASALGLSADEFASAYKADNSGSVKLCAYKADGTLAETTNAGGNKGDKGYWLGADGCQCSWKKGVSYIYFTYDAPGKIGVGQMSTADQGNVKLGDSLTFYVVFKNEGKRAVVTFNYVVNTLDEAWSFTPVDGNFDNIHLKRSFVKGWNTLSLPFDLDKEQLQTVFGSDAKTAEFSNTDGNNVNFSTATGGLKANVPVLLWLDNAGDDYTFNNVVMETSSTLQADGNTWLLKGNYNAESNLAENDYILSGNQWWKNSSTSNYKVKGFRAFISYAGASSAAKQMNLTIDNHSLTTSIDDISVKQNSRSEMFNLGGVRVNGQYRGVVLQNGKKYIRK</sequence>
<dbReference type="RefSeq" id="WP_005844753.1">
    <property type="nucleotide sequence ID" value="NC_019960.1"/>
</dbReference>
<feature type="signal peptide" evidence="1">
    <location>
        <begin position="1"/>
        <end position="21"/>
    </location>
</feature>